<keyword evidence="2" id="KW-1185">Reference proteome</keyword>
<evidence type="ECO:0000256" key="1">
    <source>
        <dbReference type="SAM" id="MobiDB-lite"/>
    </source>
</evidence>
<dbReference type="RefSeq" id="XP_026926125.1">
    <property type="nucleotide sequence ID" value="XM_027070324.2"/>
</dbReference>
<sequence>MKAEDRSSFTRCEWSGGNLELRTGIGQSAGRASQRPGGRRSGETRSPARLVGRRSPGEGRALGAPRGDRATCSRAGAGARTRSRRGGGRPPLPRPASAETVRPKSPSSPHRLGAGPRTPAPAPSTPRGRQDGSGTGKFRGLLWRHRAWDSSLRLARPRKLNAGVLAGPSGNLGLRQPGTLPPLAHHGICRGTNYPGAVYEATAACRPALGQVINIFLFKNAQASLRSEAPVRR</sequence>
<evidence type="ECO:0000313" key="2">
    <source>
        <dbReference type="Proteomes" id="UP001652583"/>
    </source>
</evidence>
<accession>A0A6J2ACN7</accession>
<dbReference type="Proteomes" id="UP001652583">
    <property type="component" value="Chromosome B4"/>
</dbReference>
<protein>
    <submittedName>
        <fullName evidence="3">Uncharacterized protein LOC106967375</fullName>
    </submittedName>
</protein>
<proteinExistence type="predicted"/>
<dbReference type="GeneID" id="106967375"/>
<reference evidence="3" key="1">
    <citation type="submission" date="2025-08" db="UniProtKB">
        <authorList>
            <consortium name="RefSeq"/>
        </authorList>
    </citation>
    <scope>IDENTIFICATION</scope>
    <source>
        <tissue evidence="3">Blood</tissue>
    </source>
</reference>
<dbReference type="KEGG" id="aju:106967375"/>
<organism evidence="2 3">
    <name type="scientific">Acinonyx jubatus</name>
    <name type="common">Cheetah</name>
    <dbReference type="NCBI Taxonomy" id="32536"/>
    <lineage>
        <taxon>Eukaryota</taxon>
        <taxon>Metazoa</taxon>
        <taxon>Chordata</taxon>
        <taxon>Craniata</taxon>
        <taxon>Vertebrata</taxon>
        <taxon>Euteleostomi</taxon>
        <taxon>Mammalia</taxon>
        <taxon>Eutheria</taxon>
        <taxon>Laurasiatheria</taxon>
        <taxon>Carnivora</taxon>
        <taxon>Feliformia</taxon>
        <taxon>Felidae</taxon>
        <taxon>Felinae</taxon>
        <taxon>Acinonyx</taxon>
    </lineage>
</organism>
<name>A0A6J2ACN7_ACIJB</name>
<feature type="region of interest" description="Disordered" evidence="1">
    <location>
        <begin position="1"/>
        <end position="138"/>
    </location>
</feature>
<gene>
    <name evidence="3" type="primary">LOC106967375</name>
</gene>
<evidence type="ECO:0000313" key="3">
    <source>
        <dbReference type="RefSeq" id="XP_026926125.1"/>
    </source>
</evidence>
<dbReference type="AlphaFoldDB" id="A0A6J2ACN7"/>